<accession>A0A2R6NEC7</accession>
<dbReference type="AlphaFoldDB" id="A0A2R6NEC7"/>
<proteinExistence type="predicted"/>
<protein>
    <recommendedName>
        <fullName evidence="3">Aminoglycoside phosphotransferase domain-containing protein</fullName>
    </recommendedName>
</protein>
<evidence type="ECO:0000313" key="2">
    <source>
        <dbReference type="Proteomes" id="UP000186601"/>
    </source>
</evidence>
<dbReference type="OrthoDB" id="8300194at2759"/>
<keyword evidence="2" id="KW-1185">Reference proteome</keyword>
<reference evidence="1 2" key="1">
    <citation type="submission" date="2018-02" db="EMBL/GenBank/DDBJ databases">
        <title>Genome sequence of the basidiomycete white-rot fungus Phlebia centrifuga.</title>
        <authorList>
            <person name="Granchi Z."/>
            <person name="Peng M."/>
            <person name="de Vries R.P."/>
            <person name="Hilden K."/>
            <person name="Makela M.R."/>
            <person name="Grigoriev I."/>
            <person name="Riley R."/>
        </authorList>
    </citation>
    <scope>NUCLEOTIDE SEQUENCE [LARGE SCALE GENOMIC DNA]</scope>
    <source>
        <strain evidence="1 2">FBCC195</strain>
    </source>
</reference>
<dbReference type="STRING" id="98765.A0A2R6NEC7"/>
<name>A0A2R6NEC7_9APHY</name>
<dbReference type="Proteomes" id="UP000186601">
    <property type="component" value="Unassembled WGS sequence"/>
</dbReference>
<organism evidence="1 2">
    <name type="scientific">Hermanssonia centrifuga</name>
    <dbReference type="NCBI Taxonomy" id="98765"/>
    <lineage>
        <taxon>Eukaryota</taxon>
        <taxon>Fungi</taxon>
        <taxon>Dikarya</taxon>
        <taxon>Basidiomycota</taxon>
        <taxon>Agaricomycotina</taxon>
        <taxon>Agaricomycetes</taxon>
        <taxon>Polyporales</taxon>
        <taxon>Meruliaceae</taxon>
        <taxon>Hermanssonia</taxon>
    </lineage>
</organism>
<gene>
    <name evidence="1" type="ORF">PHLCEN_2v13499</name>
</gene>
<dbReference type="SUPFAM" id="SSF56112">
    <property type="entry name" value="Protein kinase-like (PK-like)"/>
    <property type="match status" value="1"/>
</dbReference>
<evidence type="ECO:0000313" key="1">
    <source>
        <dbReference type="EMBL" id="PSR70639.1"/>
    </source>
</evidence>
<evidence type="ECO:0008006" key="3">
    <source>
        <dbReference type="Google" id="ProtNLM"/>
    </source>
</evidence>
<sequence length="178" mass="20494">MGKLRVAWTLRSYIRQLRKATSTLSSIPGPLGGEPQVCVGFVFEGKREVSFPNLQSLSDWFHAHVRAVPARTNRPPTTYDPFHDCQQLIFTHMDLNLRDIMIGKDGLIWIIDCGCAGFYPKWFEYMSTYYAECWDGPASWIHCIPFITDPYIERVRWIQAAVIISDDRQYGRDGKDVA</sequence>
<comment type="caution">
    <text evidence="1">The sequence shown here is derived from an EMBL/GenBank/DDBJ whole genome shotgun (WGS) entry which is preliminary data.</text>
</comment>
<dbReference type="EMBL" id="MLYV02001342">
    <property type="protein sequence ID" value="PSR70639.1"/>
    <property type="molecule type" value="Genomic_DNA"/>
</dbReference>
<dbReference type="InterPro" id="IPR011009">
    <property type="entry name" value="Kinase-like_dom_sf"/>
</dbReference>